<dbReference type="AlphaFoldDB" id="A0A6L9G757"/>
<dbReference type="RefSeq" id="WP_161449252.1">
    <property type="nucleotide sequence ID" value="NZ_WYDN01000008.1"/>
</dbReference>
<dbReference type="NCBIfam" id="TIGR03604">
    <property type="entry name" value="TOMM_cyclo_SagD"/>
    <property type="match status" value="1"/>
</dbReference>
<dbReference type="InterPro" id="IPR027624">
    <property type="entry name" value="TOMM_cyclo_SagD"/>
</dbReference>
<comment type="caution">
    <text evidence="2">The sequence shown here is derived from an EMBL/GenBank/DDBJ whole genome shotgun (WGS) entry which is preliminary data.</text>
</comment>
<dbReference type="PANTHER" id="PTHR37809">
    <property type="entry name" value="RIBOSOMAL PROTEIN S12 METHYLTHIOTRANSFERASE ACCESSORY FACTOR YCAO"/>
    <property type="match status" value="1"/>
</dbReference>
<sequence>MSLHPGLADASASVALGNVLGEGHLGTPVAGGVLNISADASEFVVGPWQRTGEPGCLTCAAMWRENVSGLHSSPAGAPACEQRRWAEVAALMAEQALGNPTDYRRSIRVLEYRTGTVLRYSFLPHPGCPQCGPGELSSSTALELDTAQRTVEGQLRVRTYAADQVAEALTDRRHGPVAHSYRDEQSPLSLLTAEIVAPGRSQREGGYGRSASFGTSKLPAYLEACERILGGYRHPGVPIVEGSYAELADAAVDPASLGLHDEQAMDHPDFELQRYSPHLSTSWVWAHSTRHGGPRLIPEHVAYWHASAKHPRFLYETSSGCAVGGSLEEAALYGFFEVVERDAFLLAWYSRMRLPLITGAAADPVVAHLADQLEEHGLELRLLDMTTDFNVPTALAVITAPDELVAAGKFPALCLASATHLQGRKAIRTALEECATNVLMYRKWKSMRPSVDVKRCRGMLENHNLVRTLEDHTGLHGLSEAREMNEFLRHPAGEITVEEFCGSPGPTDDLVAVLQRQLDTVHALGMDLLVVDQSAPYLSDAVAHNAAKVLVPGTMPMTFGHLNRRLEGLPRLQRASHILKGGTPWNNSGAIHPLPHPFP</sequence>
<dbReference type="Pfam" id="PF02624">
    <property type="entry name" value="YcaO"/>
    <property type="match status" value="1"/>
</dbReference>
<dbReference type="Gene3D" id="3.30.160.660">
    <property type="match status" value="1"/>
</dbReference>
<evidence type="ECO:0000313" key="3">
    <source>
        <dbReference type="Proteomes" id="UP000477543"/>
    </source>
</evidence>
<name>A0A6L9G757_9MICC</name>
<dbReference type="Gene3D" id="3.30.40.250">
    <property type="match status" value="1"/>
</dbReference>
<gene>
    <name evidence="2" type="ORF">GT020_10525</name>
</gene>
<accession>A0A6L9G757</accession>
<evidence type="ECO:0000259" key="1">
    <source>
        <dbReference type="PROSITE" id="PS51664"/>
    </source>
</evidence>
<evidence type="ECO:0000313" key="2">
    <source>
        <dbReference type="EMBL" id="NAZ16495.1"/>
    </source>
</evidence>
<dbReference type="InterPro" id="IPR003776">
    <property type="entry name" value="YcaO-like_dom"/>
</dbReference>
<dbReference type="Proteomes" id="UP000477543">
    <property type="component" value="Unassembled WGS sequence"/>
</dbReference>
<dbReference type="PROSITE" id="PS51664">
    <property type="entry name" value="YCAO"/>
    <property type="match status" value="1"/>
</dbReference>
<dbReference type="InterPro" id="IPR022291">
    <property type="entry name" value="Bacteriocin_synth_cyclodeHase"/>
</dbReference>
<dbReference type="EMBL" id="WYDN01000008">
    <property type="protein sequence ID" value="NAZ16495.1"/>
    <property type="molecule type" value="Genomic_DNA"/>
</dbReference>
<feature type="domain" description="YcaO" evidence="1">
    <location>
        <begin position="206"/>
        <end position="599"/>
    </location>
</feature>
<dbReference type="PANTHER" id="PTHR37809:SF1">
    <property type="entry name" value="RIBOSOMAL PROTEIN S12 METHYLTHIOTRANSFERASE ACCESSORY FACTOR YCAO"/>
    <property type="match status" value="1"/>
</dbReference>
<protein>
    <submittedName>
        <fullName evidence="2">TOMM leader peptide-binding protein</fullName>
    </submittedName>
</protein>
<reference evidence="2 3" key="1">
    <citation type="submission" date="2020-01" db="EMBL/GenBank/DDBJ databases">
        <title>Glutamicibacter soli M275.</title>
        <authorList>
            <person name="Meng X."/>
        </authorList>
    </citation>
    <scope>NUCLEOTIDE SEQUENCE [LARGE SCALE GENOMIC DNA]</scope>
    <source>
        <strain evidence="2 3">M275</strain>
    </source>
</reference>
<dbReference type="Gene3D" id="3.40.50.720">
    <property type="entry name" value="NAD(P)-binding Rossmann-like Domain"/>
    <property type="match status" value="1"/>
</dbReference>
<organism evidence="2 3">
    <name type="scientific">Glutamicibacter soli</name>
    <dbReference type="NCBI Taxonomy" id="453836"/>
    <lineage>
        <taxon>Bacteria</taxon>
        <taxon>Bacillati</taxon>
        <taxon>Actinomycetota</taxon>
        <taxon>Actinomycetes</taxon>
        <taxon>Micrococcales</taxon>
        <taxon>Micrococcaceae</taxon>
        <taxon>Glutamicibacter</taxon>
    </lineage>
</organism>
<proteinExistence type="predicted"/>
<dbReference type="NCBIfam" id="TIGR03882">
    <property type="entry name" value="cyclo_dehyd_2"/>
    <property type="match status" value="1"/>
</dbReference>
<dbReference type="Gene3D" id="3.30.1330.230">
    <property type="match status" value="1"/>
</dbReference>